<dbReference type="Gene3D" id="1.10.10.1130">
    <property type="entry name" value="Uncharacterised protein PF10982, DUF2789"/>
    <property type="match status" value="1"/>
</dbReference>
<reference evidence="2" key="1">
    <citation type="submission" date="2016-10" db="EMBL/GenBank/DDBJ databases">
        <authorList>
            <person name="Varghese N."/>
            <person name="Submissions S."/>
        </authorList>
    </citation>
    <scope>NUCLEOTIDE SEQUENCE [LARGE SCALE GENOMIC DNA]</scope>
    <source>
        <strain evidence="2">LMG 25967</strain>
    </source>
</reference>
<dbReference type="Proteomes" id="UP000242930">
    <property type="component" value="Unassembled WGS sequence"/>
</dbReference>
<evidence type="ECO:0008006" key="3">
    <source>
        <dbReference type="Google" id="ProtNLM"/>
    </source>
</evidence>
<dbReference type="RefSeq" id="WP_090310542.1">
    <property type="nucleotide sequence ID" value="NZ_FNZE01000007.1"/>
</dbReference>
<protein>
    <recommendedName>
        <fullName evidence="3">DUF2789 domain-containing protein</fullName>
    </recommendedName>
</protein>
<dbReference type="AlphaFoldDB" id="A0A1H6XZC9"/>
<accession>A0A1H6XZC9</accession>
<organism evidence="1 2">
    <name type="scientific">Pseudomonas linyingensis</name>
    <dbReference type="NCBI Taxonomy" id="915471"/>
    <lineage>
        <taxon>Bacteria</taxon>
        <taxon>Pseudomonadati</taxon>
        <taxon>Pseudomonadota</taxon>
        <taxon>Gammaproteobacteria</taxon>
        <taxon>Pseudomonadales</taxon>
        <taxon>Pseudomonadaceae</taxon>
        <taxon>Pseudomonas</taxon>
    </lineage>
</organism>
<dbReference type="Pfam" id="PF10982">
    <property type="entry name" value="DUF2789"/>
    <property type="match status" value="1"/>
</dbReference>
<proteinExistence type="predicted"/>
<evidence type="ECO:0000313" key="1">
    <source>
        <dbReference type="EMBL" id="SEJ32994.1"/>
    </source>
</evidence>
<sequence>MEQPVHAFHHLFGQLGLPNDNDSIRQFIERHAPLADDIQLADAPFWSPAQATFLREEILEDADWAEVVDNLNAALRARH</sequence>
<dbReference type="EMBL" id="FNZE01000007">
    <property type="protein sequence ID" value="SEJ32994.1"/>
    <property type="molecule type" value="Genomic_DNA"/>
</dbReference>
<dbReference type="InterPro" id="IPR021250">
    <property type="entry name" value="DUF2789"/>
</dbReference>
<keyword evidence="2" id="KW-1185">Reference proteome</keyword>
<dbReference type="STRING" id="915471.SAMN05216201_10766"/>
<dbReference type="OrthoDB" id="5828847at2"/>
<evidence type="ECO:0000313" key="2">
    <source>
        <dbReference type="Proteomes" id="UP000242930"/>
    </source>
</evidence>
<gene>
    <name evidence="1" type="ORF">SAMN05216201_10766</name>
</gene>
<dbReference type="InterPro" id="IPR038086">
    <property type="entry name" value="DUF2789_sf"/>
</dbReference>
<name>A0A1H6XZC9_9PSED</name>